<keyword evidence="1" id="KW-0805">Transcription regulation</keyword>
<dbReference type="InterPro" id="IPR036271">
    <property type="entry name" value="Tet_transcr_reg_TetR-rel_C_sf"/>
</dbReference>
<name>A0A9Y2IN35_9PSEU</name>
<sequence length="192" mass="20468">MGRVSRAEADRHRSEVVTAAARLFRERGVGGVSVAELMGEVGLTQGGFYRQFASKEALAGEAAAEAFEQLAAQLRRIPEAPVSERRAELAASYMSQESRDAPGEGCPATALGGEAARDEQGSPLRKSYADGVRTFLDVLAEFDGESATREDHMATLATLVGALYLARGTAGDPLSDEILEAARRRVVETSHE</sequence>
<accession>A0A9Y2IN35</accession>
<evidence type="ECO:0000256" key="5">
    <source>
        <dbReference type="SAM" id="MobiDB-lite"/>
    </source>
</evidence>
<evidence type="ECO:0000256" key="3">
    <source>
        <dbReference type="ARBA" id="ARBA00023163"/>
    </source>
</evidence>
<evidence type="ECO:0000256" key="4">
    <source>
        <dbReference type="PROSITE-ProRule" id="PRU00335"/>
    </source>
</evidence>
<dbReference type="Gene3D" id="1.10.10.60">
    <property type="entry name" value="Homeodomain-like"/>
    <property type="match status" value="1"/>
</dbReference>
<feature type="domain" description="HTH tetR-type" evidence="6">
    <location>
        <begin position="10"/>
        <end position="70"/>
    </location>
</feature>
<dbReference type="Gene3D" id="1.10.357.10">
    <property type="entry name" value="Tetracycline Repressor, domain 2"/>
    <property type="match status" value="1"/>
</dbReference>
<dbReference type="EMBL" id="CP127294">
    <property type="protein sequence ID" value="WIX83152.1"/>
    <property type="molecule type" value="Genomic_DNA"/>
</dbReference>
<dbReference type="PRINTS" id="PR00455">
    <property type="entry name" value="HTHTETR"/>
</dbReference>
<dbReference type="GO" id="GO:0003677">
    <property type="term" value="F:DNA binding"/>
    <property type="evidence" value="ECO:0007669"/>
    <property type="project" value="UniProtKB-UniRule"/>
</dbReference>
<dbReference type="InterPro" id="IPR001647">
    <property type="entry name" value="HTH_TetR"/>
</dbReference>
<feature type="region of interest" description="Disordered" evidence="5">
    <location>
        <begin position="95"/>
        <end position="123"/>
    </location>
</feature>
<dbReference type="PANTHER" id="PTHR47506">
    <property type="entry name" value="TRANSCRIPTIONAL REGULATORY PROTEIN"/>
    <property type="match status" value="1"/>
</dbReference>
<dbReference type="PANTHER" id="PTHR47506:SF7">
    <property type="entry name" value="TRANSCRIPTIONAL REGULATORY PROTEIN"/>
    <property type="match status" value="1"/>
</dbReference>
<dbReference type="InterPro" id="IPR009057">
    <property type="entry name" value="Homeodomain-like_sf"/>
</dbReference>
<evidence type="ECO:0000256" key="2">
    <source>
        <dbReference type="ARBA" id="ARBA00023125"/>
    </source>
</evidence>
<evidence type="ECO:0000313" key="7">
    <source>
        <dbReference type="EMBL" id="WIX83152.1"/>
    </source>
</evidence>
<proteinExistence type="predicted"/>
<dbReference type="Pfam" id="PF00440">
    <property type="entry name" value="TetR_N"/>
    <property type="match status" value="1"/>
</dbReference>
<feature type="DNA-binding region" description="H-T-H motif" evidence="4">
    <location>
        <begin position="33"/>
        <end position="52"/>
    </location>
</feature>
<keyword evidence="2 4" id="KW-0238">DNA-binding</keyword>
<dbReference type="Proteomes" id="UP001236014">
    <property type="component" value="Chromosome"/>
</dbReference>
<gene>
    <name evidence="7" type="ORF">QRX50_21525</name>
</gene>
<protein>
    <submittedName>
        <fullName evidence="7">TetR/AcrR family transcriptional regulator</fullName>
    </submittedName>
</protein>
<evidence type="ECO:0000259" key="6">
    <source>
        <dbReference type="PROSITE" id="PS50977"/>
    </source>
</evidence>
<dbReference type="SUPFAM" id="SSF48498">
    <property type="entry name" value="Tetracyclin repressor-like, C-terminal domain"/>
    <property type="match status" value="1"/>
</dbReference>
<reference evidence="7 8" key="1">
    <citation type="submission" date="2023-06" db="EMBL/GenBank/DDBJ databases">
        <authorList>
            <person name="Oyuntsetseg B."/>
            <person name="Kim S.B."/>
        </authorList>
    </citation>
    <scope>NUCLEOTIDE SEQUENCE [LARGE SCALE GENOMIC DNA]</scope>
    <source>
        <strain evidence="7 8">2-15</strain>
    </source>
</reference>
<dbReference type="AlphaFoldDB" id="A0A9Y2IN35"/>
<keyword evidence="8" id="KW-1185">Reference proteome</keyword>
<dbReference type="RefSeq" id="WP_285973709.1">
    <property type="nucleotide sequence ID" value="NZ_CP127294.1"/>
</dbReference>
<dbReference type="PROSITE" id="PS50977">
    <property type="entry name" value="HTH_TETR_2"/>
    <property type="match status" value="1"/>
</dbReference>
<dbReference type="SUPFAM" id="SSF46689">
    <property type="entry name" value="Homeodomain-like"/>
    <property type="match status" value="1"/>
</dbReference>
<evidence type="ECO:0000256" key="1">
    <source>
        <dbReference type="ARBA" id="ARBA00023015"/>
    </source>
</evidence>
<keyword evidence="3" id="KW-0804">Transcription</keyword>
<organism evidence="7 8">
    <name type="scientific">Amycolatopsis carbonis</name>
    <dbReference type="NCBI Taxonomy" id="715471"/>
    <lineage>
        <taxon>Bacteria</taxon>
        <taxon>Bacillati</taxon>
        <taxon>Actinomycetota</taxon>
        <taxon>Actinomycetes</taxon>
        <taxon>Pseudonocardiales</taxon>
        <taxon>Pseudonocardiaceae</taxon>
        <taxon>Amycolatopsis</taxon>
    </lineage>
</organism>
<evidence type="ECO:0000313" key="8">
    <source>
        <dbReference type="Proteomes" id="UP001236014"/>
    </source>
</evidence>
<dbReference type="KEGG" id="acab:QRX50_21525"/>